<evidence type="ECO:0000313" key="2">
    <source>
        <dbReference type="Proteomes" id="UP000547674"/>
    </source>
</evidence>
<sequence>VYSCADVRRGEVALSTIEVKDAHLNVLTEPALQTTASPSFEPRAGSAVLGVPREMLWEDRNDLTWWTPTGPERAVAAAYYAANLKNNIELPYPEPFYSRPADAKPPRV</sequence>
<dbReference type="Proteomes" id="UP000547674">
    <property type="component" value="Unassembled WGS sequence"/>
</dbReference>
<name>A0A7Y2E5D8_UNCEI</name>
<reference evidence="1 2" key="1">
    <citation type="submission" date="2020-03" db="EMBL/GenBank/DDBJ databases">
        <title>Metabolic flexibility allows generalist bacteria to become dominant in a frequently disturbed ecosystem.</title>
        <authorList>
            <person name="Chen Y.-J."/>
            <person name="Leung P.M."/>
            <person name="Bay S.K."/>
            <person name="Hugenholtz P."/>
            <person name="Kessler A.J."/>
            <person name="Shelley G."/>
            <person name="Waite D.W."/>
            <person name="Cook P.L."/>
            <person name="Greening C."/>
        </authorList>
    </citation>
    <scope>NUCLEOTIDE SEQUENCE [LARGE SCALE GENOMIC DNA]</scope>
    <source>
        <strain evidence="1">SS_bin_28</strain>
    </source>
</reference>
<proteinExistence type="predicted"/>
<evidence type="ECO:0000313" key="1">
    <source>
        <dbReference type="EMBL" id="NNF05523.1"/>
    </source>
</evidence>
<organism evidence="1 2">
    <name type="scientific">Eiseniibacteriota bacterium</name>
    <dbReference type="NCBI Taxonomy" id="2212470"/>
    <lineage>
        <taxon>Bacteria</taxon>
        <taxon>Candidatus Eiseniibacteriota</taxon>
    </lineage>
</organism>
<dbReference type="EMBL" id="JABDJR010000069">
    <property type="protein sequence ID" value="NNF05523.1"/>
    <property type="molecule type" value="Genomic_DNA"/>
</dbReference>
<comment type="caution">
    <text evidence="1">The sequence shown here is derived from an EMBL/GenBank/DDBJ whole genome shotgun (WGS) entry which is preliminary data.</text>
</comment>
<dbReference type="AlphaFoldDB" id="A0A7Y2E5D8"/>
<gene>
    <name evidence="1" type="ORF">HKN21_02065</name>
</gene>
<feature type="non-terminal residue" evidence="1">
    <location>
        <position position="1"/>
    </location>
</feature>
<accession>A0A7Y2E5D8</accession>
<protein>
    <submittedName>
        <fullName evidence="1">Uncharacterized protein</fullName>
    </submittedName>
</protein>